<dbReference type="AlphaFoldDB" id="A0A5J4RB58"/>
<organism evidence="4 5">
    <name type="scientific">Streblomastix strix</name>
    <dbReference type="NCBI Taxonomy" id="222440"/>
    <lineage>
        <taxon>Eukaryota</taxon>
        <taxon>Metamonada</taxon>
        <taxon>Preaxostyla</taxon>
        <taxon>Oxymonadida</taxon>
        <taxon>Streblomastigidae</taxon>
        <taxon>Streblomastix</taxon>
    </lineage>
</organism>
<keyword evidence="1" id="KW-0547">Nucleotide-binding</keyword>
<feature type="non-terminal residue" evidence="4">
    <location>
        <position position="261"/>
    </location>
</feature>
<dbReference type="GO" id="GO:0005524">
    <property type="term" value="F:ATP binding"/>
    <property type="evidence" value="ECO:0007669"/>
    <property type="project" value="UniProtKB-KW"/>
</dbReference>
<dbReference type="GO" id="GO:0005634">
    <property type="term" value="C:nucleus"/>
    <property type="evidence" value="ECO:0007669"/>
    <property type="project" value="TreeGrafter"/>
</dbReference>
<gene>
    <name evidence="4" type="ORF">EZS28_053454</name>
</gene>
<dbReference type="InterPro" id="IPR011704">
    <property type="entry name" value="ATPase_dyneun-rel_AAA"/>
</dbReference>
<dbReference type="Gene3D" id="3.40.50.300">
    <property type="entry name" value="P-loop containing nucleotide triphosphate hydrolases"/>
    <property type="match status" value="1"/>
</dbReference>
<dbReference type="GO" id="GO:0030687">
    <property type="term" value="C:preribosome, large subunit precursor"/>
    <property type="evidence" value="ECO:0007669"/>
    <property type="project" value="TreeGrafter"/>
</dbReference>
<dbReference type="InterPro" id="IPR027417">
    <property type="entry name" value="P-loop_NTPase"/>
</dbReference>
<keyword evidence="2" id="KW-0067">ATP-binding</keyword>
<dbReference type="PANTHER" id="PTHR48103">
    <property type="entry name" value="MIDASIN-RELATED"/>
    <property type="match status" value="1"/>
</dbReference>
<dbReference type="GO" id="GO:0000027">
    <property type="term" value="P:ribosomal large subunit assembly"/>
    <property type="evidence" value="ECO:0007669"/>
    <property type="project" value="TreeGrafter"/>
</dbReference>
<evidence type="ECO:0000259" key="3">
    <source>
        <dbReference type="Pfam" id="PF07728"/>
    </source>
</evidence>
<sequence length="261" mass="28920">YDLIEAINDIHRGLIELHQQVTLTEYIRWCRTADSLHKLQHFSPTKAAGIAALRTIIDALPDNDRRYKTREVLAKYIPEQLSYVIVADAKDRPVQKREDVLICTESSHQQKELMSKISGISIPIHPNAQIQVLDSVIWTKSAVDMTDALLTAFAAKAITIFEGSPGRGKTAVAKAVLEALGLKCSRINLSPTTTVEDLFGRDMPQADPEGGGFTTRFVPGPLTQAMNLSTQDKNQELPSQAILIDEINLAEPHLLEVIELF</sequence>
<feature type="domain" description="ATPase dynein-related AAA" evidence="3">
    <location>
        <begin position="160"/>
        <end position="257"/>
    </location>
</feature>
<feature type="non-terminal residue" evidence="4">
    <location>
        <position position="1"/>
    </location>
</feature>
<proteinExistence type="predicted"/>
<evidence type="ECO:0000313" key="4">
    <source>
        <dbReference type="EMBL" id="KAA6330805.1"/>
    </source>
</evidence>
<name>A0A5J4RB58_9EUKA</name>
<evidence type="ECO:0000313" key="5">
    <source>
        <dbReference type="Proteomes" id="UP000324800"/>
    </source>
</evidence>
<accession>A0A5J4RB58</accession>
<evidence type="ECO:0000256" key="1">
    <source>
        <dbReference type="ARBA" id="ARBA00022741"/>
    </source>
</evidence>
<dbReference type="PANTHER" id="PTHR48103:SF2">
    <property type="entry name" value="MIDASIN"/>
    <property type="match status" value="1"/>
</dbReference>
<dbReference type="OrthoDB" id="422220at2759"/>
<dbReference type="GO" id="GO:0016887">
    <property type="term" value="F:ATP hydrolysis activity"/>
    <property type="evidence" value="ECO:0007669"/>
    <property type="project" value="InterPro"/>
</dbReference>
<dbReference type="Proteomes" id="UP000324800">
    <property type="component" value="Unassembled WGS sequence"/>
</dbReference>
<dbReference type="GO" id="GO:0000055">
    <property type="term" value="P:ribosomal large subunit export from nucleus"/>
    <property type="evidence" value="ECO:0007669"/>
    <property type="project" value="TreeGrafter"/>
</dbReference>
<evidence type="ECO:0000256" key="2">
    <source>
        <dbReference type="ARBA" id="ARBA00022840"/>
    </source>
</evidence>
<dbReference type="SUPFAM" id="SSF52540">
    <property type="entry name" value="P-loop containing nucleoside triphosphate hydrolases"/>
    <property type="match status" value="1"/>
</dbReference>
<dbReference type="EMBL" id="SNRW01042764">
    <property type="protein sequence ID" value="KAA6330805.1"/>
    <property type="molecule type" value="Genomic_DNA"/>
</dbReference>
<protein>
    <recommendedName>
        <fullName evidence="3">ATPase dynein-related AAA domain-containing protein</fullName>
    </recommendedName>
</protein>
<comment type="caution">
    <text evidence="4">The sequence shown here is derived from an EMBL/GenBank/DDBJ whole genome shotgun (WGS) entry which is preliminary data.</text>
</comment>
<dbReference type="Pfam" id="PF07728">
    <property type="entry name" value="AAA_5"/>
    <property type="match status" value="1"/>
</dbReference>
<reference evidence="4 5" key="1">
    <citation type="submission" date="2019-03" db="EMBL/GenBank/DDBJ databases">
        <title>Single cell metagenomics reveals metabolic interactions within the superorganism composed of flagellate Streblomastix strix and complex community of Bacteroidetes bacteria on its surface.</title>
        <authorList>
            <person name="Treitli S.C."/>
            <person name="Kolisko M."/>
            <person name="Husnik F."/>
            <person name="Keeling P."/>
            <person name="Hampl V."/>
        </authorList>
    </citation>
    <scope>NUCLEOTIDE SEQUENCE [LARGE SCALE GENOMIC DNA]</scope>
    <source>
        <strain evidence="4">ST1C</strain>
    </source>
</reference>